<gene>
    <name evidence="2" type="ORF">DW729_18340</name>
</gene>
<evidence type="ECO:0000313" key="2">
    <source>
        <dbReference type="EMBL" id="RHE55923.1"/>
    </source>
</evidence>
<organism evidence="2 3">
    <name type="scientific">Bacteroides uniformis</name>
    <dbReference type="NCBI Taxonomy" id="820"/>
    <lineage>
        <taxon>Bacteria</taxon>
        <taxon>Pseudomonadati</taxon>
        <taxon>Bacteroidota</taxon>
        <taxon>Bacteroidia</taxon>
        <taxon>Bacteroidales</taxon>
        <taxon>Bacteroidaceae</taxon>
        <taxon>Bacteroides</taxon>
    </lineage>
</organism>
<evidence type="ECO:0000313" key="3">
    <source>
        <dbReference type="Proteomes" id="UP000284640"/>
    </source>
</evidence>
<sequence length="249" mass="29044">MEVSPFDYMKQFWRENEVQMFSAKETQLYFFFLSESNRLYWRNPFGCSTQRITNNLGISRQTLCRLRKKLQDRGLIIYEEGKNNSIVPCYGLLIKSKDSIMQNVTINGTQNGTVNVTPCETADGTIIKTHKTADNESIISMEELLPLDRLQSILCDDREWIMRIKEYLDKQGIKLDETNIGKRLEDFFLYLQTGGTKLKSIADTQKHFVNWLMKRECSRGNKQKSLSPQQVGVKLTEDNPNKFKNISEW</sequence>
<dbReference type="RefSeq" id="WP_118931235.1">
    <property type="nucleotide sequence ID" value="NZ_JAHONI010000004.1"/>
</dbReference>
<dbReference type="InterPro" id="IPR057155">
    <property type="entry name" value="DUF7833"/>
</dbReference>
<dbReference type="Proteomes" id="UP000284640">
    <property type="component" value="Unassembled WGS sequence"/>
</dbReference>
<dbReference type="AlphaFoldDB" id="A0A414JKW4"/>
<dbReference type="SUPFAM" id="SSF46785">
    <property type="entry name" value="Winged helix' DNA-binding domain"/>
    <property type="match status" value="1"/>
</dbReference>
<dbReference type="InterPro" id="IPR036390">
    <property type="entry name" value="WH_DNA-bd_sf"/>
</dbReference>
<feature type="domain" description="DUF7833" evidence="1">
    <location>
        <begin position="179"/>
        <end position="213"/>
    </location>
</feature>
<reference evidence="2 3" key="1">
    <citation type="submission" date="2018-08" db="EMBL/GenBank/DDBJ databases">
        <title>A genome reference for cultivated species of the human gut microbiota.</title>
        <authorList>
            <person name="Zou Y."/>
            <person name="Xue W."/>
            <person name="Luo G."/>
        </authorList>
    </citation>
    <scope>NUCLEOTIDE SEQUENCE [LARGE SCALE GENOMIC DNA]</scope>
    <source>
        <strain evidence="2 3">AM27-46</strain>
    </source>
</reference>
<dbReference type="Pfam" id="PF25200">
    <property type="entry name" value="DUF7833"/>
    <property type="match status" value="1"/>
</dbReference>
<accession>A0A414JKW4</accession>
<proteinExistence type="predicted"/>
<name>A0A414JKW4_BACUN</name>
<comment type="caution">
    <text evidence="2">The sequence shown here is derived from an EMBL/GenBank/DDBJ whole genome shotgun (WGS) entry which is preliminary data.</text>
</comment>
<protein>
    <recommendedName>
        <fullName evidence="1">DUF7833 domain-containing protein</fullName>
    </recommendedName>
</protein>
<dbReference type="EMBL" id="QSKL01000028">
    <property type="protein sequence ID" value="RHE55923.1"/>
    <property type="molecule type" value="Genomic_DNA"/>
</dbReference>
<evidence type="ECO:0000259" key="1">
    <source>
        <dbReference type="Pfam" id="PF25200"/>
    </source>
</evidence>